<proteinExistence type="predicted"/>
<evidence type="ECO:0000313" key="2">
    <source>
        <dbReference type="EMBL" id="KPH75073.1"/>
    </source>
</evidence>
<evidence type="ECO:0000313" key="3">
    <source>
        <dbReference type="Proteomes" id="UP000037822"/>
    </source>
</evidence>
<dbReference type="PATRIC" id="fig|1526658.3.peg.2446"/>
<dbReference type="PROSITE" id="PS50042">
    <property type="entry name" value="CNMP_BINDING_3"/>
    <property type="match status" value="1"/>
</dbReference>
<dbReference type="InterPro" id="IPR000595">
    <property type="entry name" value="cNMP-bd_dom"/>
</dbReference>
<dbReference type="InterPro" id="IPR014710">
    <property type="entry name" value="RmlC-like_jellyroll"/>
</dbReference>
<dbReference type="SUPFAM" id="SSF51206">
    <property type="entry name" value="cAMP-binding domain-like"/>
    <property type="match status" value="1"/>
</dbReference>
<evidence type="ECO:0000259" key="1">
    <source>
        <dbReference type="PROSITE" id="PS50042"/>
    </source>
</evidence>
<accession>A0A0N1N191</accession>
<dbReference type="EMBL" id="LGSZ01000080">
    <property type="protein sequence ID" value="KPH75073.1"/>
    <property type="molecule type" value="Genomic_DNA"/>
</dbReference>
<dbReference type="GO" id="GO:0005829">
    <property type="term" value="C:cytosol"/>
    <property type="evidence" value="ECO:0007669"/>
    <property type="project" value="TreeGrafter"/>
</dbReference>
<dbReference type="PROSITE" id="PS00889">
    <property type="entry name" value="CNMP_BINDING_2"/>
    <property type="match status" value="1"/>
</dbReference>
<dbReference type="Proteomes" id="UP000037822">
    <property type="component" value="Unassembled WGS sequence"/>
</dbReference>
<dbReference type="SMART" id="SM00100">
    <property type="entry name" value="cNMP"/>
    <property type="match status" value="1"/>
</dbReference>
<sequence length="155" mass="16364">MALDDDIALLARQPLLGLMERDALRLVAFAAESRILRAGDILFRIGEPSDGGVLVISGTIALTSREDGQPAEEVAGAGALIGEMALFTSVARQATAIAREPTQVMRLSRSVMRRVLAESPASAQAVATAISDRLRGFVDELTAVQHALTAIDAVR</sequence>
<reference evidence="2 3" key="1">
    <citation type="submission" date="2015-07" db="EMBL/GenBank/DDBJ databases">
        <title>Whole genome sequencing of Bosea vaviloviae isolated from cave pool.</title>
        <authorList>
            <person name="Tan N.E.H."/>
            <person name="Lee Y.P."/>
            <person name="Gan H.M."/>
            <person name="Barton H."/>
            <person name="Savka M.A."/>
        </authorList>
    </citation>
    <scope>NUCLEOTIDE SEQUENCE [LARGE SCALE GENOMIC DNA]</scope>
    <source>
        <strain evidence="2 3">SD260</strain>
    </source>
</reference>
<feature type="domain" description="Cyclic nucleotide-binding" evidence="1">
    <location>
        <begin position="15"/>
        <end position="116"/>
    </location>
</feature>
<dbReference type="Pfam" id="PF00027">
    <property type="entry name" value="cNMP_binding"/>
    <property type="match status" value="1"/>
</dbReference>
<dbReference type="AlphaFoldDB" id="A0A0N1N191"/>
<dbReference type="CDD" id="cd00038">
    <property type="entry name" value="CAP_ED"/>
    <property type="match status" value="1"/>
</dbReference>
<dbReference type="Gene3D" id="2.60.120.10">
    <property type="entry name" value="Jelly Rolls"/>
    <property type="match status" value="1"/>
</dbReference>
<dbReference type="PANTHER" id="PTHR24567:SF68">
    <property type="entry name" value="DNA-BINDING TRANSCRIPTIONAL DUAL REGULATOR CRP"/>
    <property type="match status" value="1"/>
</dbReference>
<dbReference type="PANTHER" id="PTHR24567">
    <property type="entry name" value="CRP FAMILY TRANSCRIPTIONAL REGULATORY PROTEIN"/>
    <property type="match status" value="1"/>
</dbReference>
<organism evidence="2 3">
    <name type="scientific">Bosea vaviloviae</name>
    <dbReference type="NCBI Taxonomy" id="1526658"/>
    <lineage>
        <taxon>Bacteria</taxon>
        <taxon>Pseudomonadati</taxon>
        <taxon>Pseudomonadota</taxon>
        <taxon>Alphaproteobacteria</taxon>
        <taxon>Hyphomicrobiales</taxon>
        <taxon>Boseaceae</taxon>
        <taxon>Bosea</taxon>
    </lineage>
</organism>
<keyword evidence="3" id="KW-1185">Reference proteome</keyword>
<protein>
    <submittedName>
        <fullName evidence="2">Cyclic nucleotide-binding protein</fullName>
    </submittedName>
</protein>
<comment type="caution">
    <text evidence="2">The sequence shown here is derived from an EMBL/GenBank/DDBJ whole genome shotgun (WGS) entry which is preliminary data.</text>
</comment>
<dbReference type="InterPro" id="IPR018490">
    <property type="entry name" value="cNMP-bd_dom_sf"/>
</dbReference>
<gene>
    <name evidence="2" type="ORF">AE618_25250</name>
</gene>
<dbReference type="OrthoDB" id="9807547at2"/>
<dbReference type="InterPro" id="IPR018488">
    <property type="entry name" value="cNMP-bd_CS"/>
</dbReference>
<name>A0A0N1N191_9HYPH</name>
<dbReference type="InterPro" id="IPR050397">
    <property type="entry name" value="Env_Response_Regulators"/>
</dbReference>
<dbReference type="GO" id="GO:0003700">
    <property type="term" value="F:DNA-binding transcription factor activity"/>
    <property type="evidence" value="ECO:0007669"/>
    <property type="project" value="TreeGrafter"/>
</dbReference>